<feature type="domain" description="Glycan binding protein Y3-like" evidence="2">
    <location>
        <begin position="36"/>
        <end position="126"/>
    </location>
</feature>
<dbReference type="AlphaFoldDB" id="A0AAD6VAD8"/>
<sequence>MLSRGRLPLSVFLIAITTPCFAQLEITCFLGGPSGDCADFAPTFCSSIASLSISAGDTVAHCFNGPSAGSSCQFTAVNTLTSSAVPNTINCESALFTVADECTSGGGGQTTGSNFKYWMDPNAIACGSPNGI</sequence>
<protein>
    <recommendedName>
        <fullName evidence="2">Glycan binding protein Y3-like domain-containing protein</fullName>
    </recommendedName>
</protein>
<accession>A0AAD6VAD8</accession>
<keyword evidence="1" id="KW-0732">Signal</keyword>
<feature type="chain" id="PRO_5042120528" description="Glycan binding protein Y3-like domain-containing protein" evidence="1">
    <location>
        <begin position="23"/>
        <end position="132"/>
    </location>
</feature>
<name>A0AAD6VAD8_9AGAR</name>
<organism evidence="3 4">
    <name type="scientific">Mycena pura</name>
    <dbReference type="NCBI Taxonomy" id="153505"/>
    <lineage>
        <taxon>Eukaryota</taxon>
        <taxon>Fungi</taxon>
        <taxon>Dikarya</taxon>
        <taxon>Basidiomycota</taxon>
        <taxon>Agaricomycotina</taxon>
        <taxon>Agaricomycetes</taxon>
        <taxon>Agaricomycetidae</taxon>
        <taxon>Agaricales</taxon>
        <taxon>Marasmiineae</taxon>
        <taxon>Mycenaceae</taxon>
        <taxon>Mycena</taxon>
    </lineage>
</organism>
<evidence type="ECO:0000256" key="1">
    <source>
        <dbReference type="SAM" id="SignalP"/>
    </source>
</evidence>
<proteinExistence type="predicted"/>
<keyword evidence="4" id="KW-1185">Reference proteome</keyword>
<evidence type="ECO:0000259" key="2">
    <source>
        <dbReference type="Pfam" id="PF22803"/>
    </source>
</evidence>
<dbReference type="InterPro" id="IPR054443">
    <property type="entry name" value="Y3-like_dom"/>
</dbReference>
<reference evidence="3" key="1">
    <citation type="submission" date="2023-03" db="EMBL/GenBank/DDBJ databases">
        <title>Massive genome expansion in bonnet fungi (Mycena s.s.) driven by repeated elements and novel gene families across ecological guilds.</title>
        <authorList>
            <consortium name="Lawrence Berkeley National Laboratory"/>
            <person name="Harder C.B."/>
            <person name="Miyauchi S."/>
            <person name="Viragh M."/>
            <person name="Kuo A."/>
            <person name="Thoen E."/>
            <person name="Andreopoulos B."/>
            <person name="Lu D."/>
            <person name="Skrede I."/>
            <person name="Drula E."/>
            <person name="Henrissat B."/>
            <person name="Morin E."/>
            <person name="Kohler A."/>
            <person name="Barry K."/>
            <person name="LaButti K."/>
            <person name="Morin E."/>
            <person name="Salamov A."/>
            <person name="Lipzen A."/>
            <person name="Mereny Z."/>
            <person name="Hegedus B."/>
            <person name="Baldrian P."/>
            <person name="Stursova M."/>
            <person name="Weitz H."/>
            <person name="Taylor A."/>
            <person name="Grigoriev I.V."/>
            <person name="Nagy L.G."/>
            <person name="Martin F."/>
            <person name="Kauserud H."/>
        </authorList>
    </citation>
    <scope>NUCLEOTIDE SEQUENCE</scope>
    <source>
        <strain evidence="3">9144</strain>
    </source>
</reference>
<feature type="signal peptide" evidence="1">
    <location>
        <begin position="1"/>
        <end position="22"/>
    </location>
</feature>
<evidence type="ECO:0000313" key="4">
    <source>
        <dbReference type="Proteomes" id="UP001219525"/>
    </source>
</evidence>
<gene>
    <name evidence="3" type="ORF">GGX14DRAFT_397014</name>
</gene>
<dbReference type="EMBL" id="JARJCW010000039">
    <property type="protein sequence ID" value="KAJ7206629.1"/>
    <property type="molecule type" value="Genomic_DNA"/>
</dbReference>
<dbReference type="Pfam" id="PF22803">
    <property type="entry name" value="GBD_Y3"/>
    <property type="match status" value="1"/>
</dbReference>
<dbReference type="Proteomes" id="UP001219525">
    <property type="component" value="Unassembled WGS sequence"/>
</dbReference>
<comment type="caution">
    <text evidence="3">The sequence shown here is derived from an EMBL/GenBank/DDBJ whole genome shotgun (WGS) entry which is preliminary data.</text>
</comment>
<evidence type="ECO:0000313" key="3">
    <source>
        <dbReference type="EMBL" id="KAJ7206629.1"/>
    </source>
</evidence>